<sequence>MANKRPTAIARLRQDYLRIKRDPIPFITAEPLPSNILEWHYVVRGPEDSPYEGGFYHGTLSFPREFPFKPPSIYMITPNGRFKTNTRLCLSISDFHPDTWNPAWSVSTILTGLLSFMLENTPTLGSTKSFAYEKQQLARESIAFNLKNPIFCELFPDIAETCTKILEVRKEEQSNRHANGVAGTNDPNSQNIRDLYLDNNSNWQSIHSNVTIIISLIIFAMIVNYVFKSLKD</sequence>
<keyword evidence="9 13" id="KW-1133">Transmembrane helix</keyword>
<evidence type="ECO:0000256" key="2">
    <source>
        <dbReference type="ARBA" id="ARBA00012486"/>
    </source>
</evidence>
<dbReference type="GO" id="GO:0005524">
    <property type="term" value="F:ATP binding"/>
    <property type="evidence" value="ECO:0007669"/>
    <property type="project" value="UniProtKB-KW"/>
</dbReference>
<evidence type="ECO:0000256" key="10">
    <source>
        <dbReference type="ARBA" id="ARBA00023136"/>
    </source>
</evidence>
<reference evidence="15" key="1">
    <citation type="journal article" date="2015" name="Insect Biochem. Mol. Biol.">
        <title>An insight into the sialome of the horse fly, Tabanus bromius.</title>
        <authorList>
            <person name="Ribeiro J.M."/>
            <person name="Kazimirova M."/>
            <person name="Takac P."/>
            <person name="Andersen J.F."/>
            <person name="Francischetti I.M."/>
        </authorList>
    </citation>
    <scope>NUCLEOTIDE SEQUENCE</scope>
</reference>
<dbReference type="GO" id="GO:0005789">
    <property type="term" value="C:endoplasmic reticulum membrane"/>
    <property type="evidence" value="ECO:0007669"/>
    <property type="project" value="UniProtKB-SubCell"/>
</dbReference>
<dbReference type="GO" id="GO:0061631">
    <property type="term" value="F:ubiquitin conjugating enzyme activity"/>
    <property type="evidence" value="ECO:0007669"/>
    <property type="project" value="UniProtKB-EC"/>
</dbReference>
<evidence type="ECO:0000259" key="14">
    <source>
        <dbReference type="PROSITE" id="PS50127"/>
    </source>
</evidence>
<evidence type="ECO:0000256" key="1">
    <source>
        <dbReference type="ARBA" id="ARBA00004586"/>
    </source>
</evidence>
<name>A0A0K8TQ93_TABBR</name>
<dbReference type="CDD" id="cd23799">
    <property type="entry name" value="UBCc_UBE2J"/>
    <property type="match status" value="1"/>
</dbReference>
<keyword evidence="7" id="KW-0256">Endoplasmic reticulum</keyword>
<evidence type="ECO:0000256" key="12">
    <source>
        <dbReference type="ARBA" id="ARBA00073320"/>
    </source>
</evidence>
<evidence type="ECO:0000256" key="9">
    <source>
        <dbReference type="ARBA" id="ARBA00022989"/>
    </source>
</evidence>
<evidence type="ECO:0000256" key="7">
    <source>
        <dbReference type="ARBA" id="ARBA00022824"/>
    </source>
</evidence>
<evidence type="ECO:0000256" key="6">
    <source>
        <dbReference type="ARBA" id="ARBA00022786"/>
    </source>
</evidence>
<dbReference type="PROSITE" id="PS50127">
    <property type="entry name" value="UBC_2"/>
    <property type="match status" value="1"/>
</dbReference>
<dbReference type="Pfam" id="PF00179">
    <property type="entry name" value="UQ_con"/>
    <property type="match status" value="1"/>
</dbReference>
<evidence type="ECO:0000256" key="3">
    <source>
        <dbReference type="ARBA" id="ARBA00022679"/>
    </source>
</evidence>
<keyword evidence="3" id="KW-0808">Transferase</keyword>
<protein>
    <recommendedName>
        <fullName evidence="12">Ubiquitin-conjugating enzyme E2 J2</fullName>
        <ecNumber evidence="2">2.3.2.23</ecNumber>
    </recommendedName>
</protein>
<dbReference type="PANTHER" id="PTHR24067">
    <property type="entry name" value="UBIQUITIN-CONJUGATING ENZYME E2"/>
    <property type="match status" value="1"/>
</dbReference>
<evidence type="ECO:0000256" key="5">
    <source>
        <dbReference type="ARBA" id="ARBA00022741"/>
    </source>
</evidence>
<keyword evidence="4 13" id="KW-0812">Transmembrane</keyword>
<feature type="transmembrane region" description="Helical" evidence="13">
    <location>
        <begin position="206"/>
        <end position="227"/>
    </location>
</feature>
<proteinExistence type="evidence at transcript level"/>
<dbReference type="SMART" id="SM00212">
    <property type="entry name" value="UBCc"/>
    <property type="match status" value="1"/>
</dbReference>
<dbReference type="InterPro" id="IPR016135">
    <property type="entry name" value="UBQ-conjugating_enzyme/RWD"/>
</dbReference>
<dbReference type="EMBL" id="GDAI01001543">
    <property type="protein sequence ID" value="JAI16060.1"/>
    <property type="molecule type" value="mRNA"/>
</dbReference>
<evidence type="ECO:0000256" key="13">
    <source>
        <dbReference type="SAM" id="Phobius"/>
    </source>
</evidence>
<dbReference type="FunFam" id="3.10.110.10:FF:000023">
    <property type="entry name" value="Ubiquitin-conjugating enzyme E2 J2"/>
    <property type="match status" value="1"/>
</dbReference>
<evidence type="ECO:0000256" key="8">
    <source>
        <dbReference type="ARBA" id="ARBA00022840"/>
    </source>
</evidence>
<evidence type="ECO:0000256" key="11">
    <source>
        <dbReference type="ARBA" id="ARBA00054775"/>
    </source>
</evidence>
<dbReference type="SUPFAM" id="SSF54495">
    <property type="entry name" value="UBC-like"/>
    <property type="match status" value="1"/>
</dbReference>
<dbReference type="EC" id="2.3.2.23" evidence="2"/>
<organism evidence="15">
    <name type="scientific">Tabanus bromius</name>
    <name type="common">Band-eyed brown horse fly</name>
    <dbReference type="NCBI Taxonomy" id="304241"/>
    <lineage>
        <taxon>Eukaryota</taxon>
        <taxon>Metazoa</taxon>
        <taxon>Ecdysozoa</taxon>
        <taxon>Arthropoda</taxon>
        <taxon>Hexapoda</taxon>
        <taxon>Insecta</taxon>
        <taxon>Pterygota</taxon>
        <taxon>Neoptera</taxon>
        <taxon>Endopterygota</taxon>
        <taxon>Diptera</taxon>
        <taxon>Brachycera</taxon>
        <taxon>Tabanomorpha</taxon>
        <taxon>Tabanoidea</taxon>
        <taxon>Tabanidae</taxon>
        <taxon>Tabanus</taxon>
    </lineage>
</organism>
<evidence type="ECO:0000313" key="15">
    <source>
        <dbReference type="EMBL" id="JAI16060.1"/>
    </source>
</evidence>
<keyword evidence="8" id="KW-0067">ATP-binding</keyword>
<keyword evidence="5" id="KW-0547">Nucleotide-binding</keyword>
<dbReference type="Gene3D" id="3.10.110.10">
    <property type="entry name" value="Ubiquitin Conjugating Enzyme"/>
    <property type="match status" value="1"/>
</dbReference>
<dbReference type="AlphaFoldDB" id="A0A0K8TQ93"/>
<feature type="domain" description="UBC core" evidence="14">
    <location>
        <begin position="7"/>
        <end position="157"/>
    </location>
</feature>
<accession>A0A0K8TQ93</accession>
<keyword evidence="10 13" id="KW-0472">Membrane</keyword>
<keyword evidence="6" id="KW-0833">Ubl conjugation pathway</keyword>
<comment type="function">
    <text evidence="11">Catalyzes the covalent attachment of ubiquitin to other proteins. Seems to function in the selective degradation of misfolded membrane proteins from the endoplasmic reticulum (ERAD). In cooperation with the GATOR2 complex, catalyzes 'Lys-6'-linked ubiquitination of NPRL2.</text>
</comment>
<evidence type="ECO:0000256" key="4">
    <source>
        <dbReference type="ARBA" id="ARBA00022692"/>
    </source>
</evidence>
<dbReference type="InterPro" id="IPR000608">
    <property type="entry name" value="UBC"/>
</dbReference>
<comment type="subcellular location">
    <subcellularLocation>
        <location evidence="1">Endoplasmic reticulum membrane</location>
    </subcellularLocation>
</comment>
<dbReference type="InterPro" id="IPR050113">
    <property type="entry name" value="Ub_conjugating_enzyme"/>
</dbReference>